<gene>
    <name evidence="4" type="ORF">BXT84_14705</name>
</gene>
<dbReference type="InterPro" id="IPR050902">
    <property type="entry name" value="ABC_Transporter_SBP"/>
</dbReference>
<name>A0ABN5H568_9FIRM</name>
<protein>
    <recommendedName>
        <fullName evidence="3">Fe/B12 periplasmic-binding domain-containing protein</fullName>
    </recommendedName>
</protein>
<dbReference type="Pfam" id="PF01497">
    <property type="entry name" value="Peripla_BP_2"/>
    <property type="match status" value="1"/>
</dbReference>
<dbReference type="Gene3D" id="3.40.50.1980">
    <property type="entry name" value="Nitrogenase molybdenum iron protein domain"/>
    <property type="match status" value="2"/>
</dbReference>
<dbReference type="EMBL" id="CP019454">
    <property type="protein sequence ID" value="AUW95049.1"/>
    <property type="molecule type" value="Genomic_DNA"/>
</dbReference>
<reference evidence="4 5" key="1">
    <citation type="journal article" date="2019" name="Sci. Rep.">
        <title>Sulfobacillus thermotolerans: new insights into resistance and metabolic capacities of acidophilic chemolithotrophs.</title>
        <authorList>
            <person name="Panyushkina A.E."/>
            <person name="Babenko V.V."/>
            <person name="Nikitina A.S."/>
            <person name="Selezneva O.V."/>
            <person name="Tsaplina I.A."/>
            <person name="Letarova M.A."/>
            <person name="Kostryukova E.S."/>
            <person name="Letarov A.V."/>
        </authorList>
    </citation>
    <scope>NUCLEOTIDE SEQUENCE [LARGE SCALE GENOMIC DNA]</scope>
    <source>
        <strain evidence="4 5">Kr1</strain>
    </source>
</reference>
<evidence type="ECO:0000256" key="1">
    <source>
        <dbReference type="ARBA" id="ARBA00008814"/>
    </source>
</evidence>
<dbReference type="InterPro" id="IPR002491">
    <property type="entry name" value="ABC_transptr_periplasmic_BD"/>
</dbReference>
<dbReference type="SUPFAM" id="SSF53807">
    <property type="entry name" value="Helical backbone' metal receptor"/>
    <property type="match status" value="1"/>
</dbReference>
<dbReference type="PROSITE" id="PS51257">
    <property type="entry name" value="PROKAR_LIPOPROTEIN"/>
    <property type="match status" value="1"/>
</dbReference>
<dbReference type="Proteomes" id="UP000325292">
    <property type="component" value="Chromosome"/>
</dbReference>
<evidence type="ECO:0000256" key="2">
    <source>
        <dbReference type="SAM" id="SignalP"/>
    </source>
</evidence>
<feature type="signal peptide" evidence="2">
    <location>
        <begin position="1"/>
        <end position="21"/>
    </location>
</feature>
<dbReference type="PROSITE" id="PS50983">
    <property type="entry name" value="FE_B12_PBP"/>
    <property type="match status" value="1"/>
</dbReference>
<accession>A0ABN5H568</accession>
<keyword evidence="5" id="KW-1185">Reference proteome</keyword>
<feature type="chain" id="PRO_5046808821" description="Fe/B12 periplasmic-binding domain-containing protein" evidence="2">
    <location>
        <begin position="22"/>
        <end position="321"/>
    </location>
</feature>
<organism evidence="4 5">
    <name type="scientific">Sulfobacillus thermotolerans</name>
    <dbReference type="NCBI Taxonomy" id="338644"/>
    <lineage>
        <taxon>Bacteria</taxon>
        <taxon>Bacillati</taxon>
        <taxon>Bacillota</taxon>
        <taxon>Clostridia</taxon>
        <taxon>Eubacteriales</taxon>
        <taxon>Clostridiales Family XVII. Incertae Sedis</taxon>
        <taxon>Sulfobacillus</taxon>
    </lineage>
</organism>
<dbReference type="PANTHER" id="PTHR30535:SF34">
    <property type="entry name" value="MOLYBDATE-BINDING PROTEIN MOLA"/>
    <property type="match status" value="1"/>
</dbReference>
<evidence type="ECO:0000259" key="3">
    <source>
        <dbReference type="PROSITE" id="PS50983"/>
    </source>
</evidence>
<evidence type="ECO:0000313" key="5">
    <source>
        <dbReference type="Proteomes" id="UP000325292"/>
    </source>
</evidence>
<comment type="similarity">
    <text evidence="1">Belongs to the bacterial solute-binding protein 8 family.</text>
</comment>
<evidence type="ECO:0000313" key="4">
    <source>
        <dbReference type="EMBL" id="AUW95049.1"/>
    </source>
</evidence>
<keyword evidence="2" id="KW-0732">Signal</keyword>
<sequence>MIRLSLAWRLAVLALGSTLIAGCGTTPSAAAPNHVSHSIRIVDDTGRTVTLPKPATRIVTIDPSNTEIALDLGLKSDIVGTDSSTFQYAPAPWASELKGLHDIGSSYPGVSVEQIVATKPDLVLAMPGIKGLSALSRFHIPVLILSPESIAGVYHDIEIVGQATGRVHQASAIVAHLKSQLTTLEDLVKKNTHHTPRVFLDLGQLYTAGPNSYLNSLLTMAGSQNVAASFSHTAYPQVTPEQVVKADPQIIIFDPADGSTQVIDQLPGFSQLAAVKNHKVLAIPQDSYVDEPSPAVAMGLVELIQLIHPHLAIPHDLIQNF</sequence>
<proteinExistence type="inferred from homology"/>
<feature type="domain" description="Fe/B12 periplasmic-binding" evidence="3">
    <location>
        <begin position="57"/>
        <end position="311"/>
    </location>
</feature>
<dbReference type="PANTHER" id="PTHR30535">
    <property type="entry name" value="VITAMIN B12-BINDING PROTEIN"/>
    <property type="match status" value="1"/>
</dbReference>